<protein>
    <submittedName>
        <fullName evidence="5">Repair protein RecO protein</fullName>
    </submittedName>
</protein>
<organism evidence="5 6">
    <name type="scientific">Candidatus Magasanikbacteria bacterium GW2011_GWC2_37_14</name>
    <dbReference type="NCBI Taxonomy" id="1619046"/>
    <lineage>
        <taxon>Bacteria</taxon>
        <taxon>Candidatus Magasanikiibacteriota</taxon>
    </lineage>
</organism>
<proteinExistence type="predicted"/>
<evidence type="ECO:0000256" key="1">
    <source>
        <dbReference type="ARBA" id="ARBA00022763"/>
    </source>
</evidence>
<dbReference type="Pfam" id="PF02565">
    <property type="entry name" value="RecO_C"/>
    <property type="match status" value="1"/>
</dbReference>
<dbReference type="NCBIfam" id="TIGR00613">
    <property type="entry name" value="reco"/>
    <property type="match status" value="1"/>
</dbReference>
<dbReference type="InterPro" id="IPR037278">
    <property type="entry name" value="ARFGAP/RecO"/>
</dbReference>
<evidence type="ECO:0000256" key="2">
    <source>
        <dbReference type="ARBA" id="ARBA00023172"/>
    </source>
</evidence>
<dbReference type="STRING" id="1619046.US42_C0014G0033"/>
<dbReference type="Pfam" id="PF11967">
    <property type="entry name" value="RecO_N"/>
    <property type="match status" value="1"/>
</dbReference>
<evidence type="ECO:0000259" key="4">
    <source>
        <dbReference type="Pfam" id="PF11967"/>
    </source>
</evidence>
<name>A0A0G0JGA6_9BACT</name>
<dbReference type="SUPFAM" id="SSF57863">
    <property type="entry name" value="ArfGap/RecO-like zinc finger"/>
    <property type="match status" value="1"/>
</dbReference>
<keyword evidence="1" id="KW-0227">DNA damage</keyword>
<dbReference type="GO" id="GO:0006310">
    <property type="term" value="P:DNA recombination"/>
    <property type="evidence" value="ECO:0007669"/>
    <property type="project" value="UniProtKB-KW"/>
</dbReference>
<dbReference type="GO" id="GO:0043590">
    <property type="term" value="C:bacterial nucleoid"/>
    <property type="evidence" value="ECO:0007669"/>
    <property type="project" value="TreeGrafter"/>
</dbReference>
<keyword evidence="3" id="KW-0234">DNA repair</keyword>
<sequence length="178" mass="20537">MLGLVLSRRNFREADQIISLYTLEQGKVEVLARGVKKITSKNSAHLEPFSYIDAEIIPGKELPHLGAVQSLEYFSHIRQDLQKSLVASFVVNFLNKILHDGEKDERLFTVTLDFIKYLNQESTVCNLELIDGYIVKLLHCLGYDIQIIKANPDHEFIYNFLVNQLERKIGDWKKLFLA</sequence>
<reference evidence="5 6" key="1">
    <citation type="journal article" date="2015" name="Nature">
        <title>rRNA introns, odd ribosomes, and small enigmatic genomes across a large radiation of phyla.</title>
        <authorList>
            <person name="Brown C.T."/>
            <person name="Hug L.A."/>
            <person name="Thomas B.C."/>
            <person name="Sharon I."/>
            <person name="Castelle C.J."/>
            <person name="Singh A."/>
            <person name="Wilkins M.J."/>
            <person name="Williams K.H."/>
            <person name="Banfield J.F."/>
        </authorList>
    </citation>
    <scope>NUCLEOTIDE SEQUENCE [LARGE SCALE GENOMIC DNA]</scope>
</reference>
<gene>
    <name evidence="5" type="ORF">US42_C0014G0033</name>
</gene>
<evidence type="ECO:0000313" key="5">
    <source>
        <dbReference type="EMBL" id="KKQ27136.1"/>
    </source>
</evidence>
<dbReference type="SUPFAM" id="SSF50249">
    <property type="entry name" value="Nucleic acid-binding proteins"/>
    <property type="match status" value="1"/>
</dbReference>
<comment type="caution">
    <text evidence="5">The sequence shown here is derived from an EMBL/GenBank/DDBJ whole genome shotgun (WGS) entry which is preliminary data.</text>
</comment>
<dbReference type="Proteomes" id="UP000034849">
    <property type="component" value="Unassembled WGS sequence"/>
</dbReference>
<evidence type="ECO:0000313" key="6">
    <source>
        <dbReference type="Proteomes" id="UP000034849"/>
    </source>
</evidence>
<feature type="domain" description="DNA replication/recombination mediator RecO N-terminal" evidence="4">
    <location>
        <begin position="3"/>
        <end position="73"/>
    </location>
</feature>
<dbReference type="PANTHER" id="PTHR33991">
    <property type="entry name" value="DNA REPAIR PROTEIN RECO"/>
    <property type="match status" value="1"/>
</dbReference>
<dbReference type="PANTHER" id="PTHR33991:SF1">
    <property type="entry name" value="DNA REPAIR PROTEIN RECO"/>
    <property type="match status" value="1"/>
</dbReference>
<dbReference type="InterPro" id="IPR003717">
    <property type="entry name" value="RecO"/>
</dbReference>
<evidence type="ECO:0000256" key="3">
    <source>
        <dbReference type="ARBA" id="ARBA00023204"/>
    </source>
</evidence>
<dbReference type="InterPro" id="IPR012340">
    <property type="entry name" value="NA-bd_OB-fold"/>
</dbReference>
<accession>A0A0G0JGA6</accession>
<dbReference type="GO" id="GO:0006302">
    <property type="term" value="P:double-strand break repair"/>
    <property type="evidence" value="ECO:0007669"/>
    <property type="project" value="TreeGrafter"/>
</dbReference>
<dbReference type="InterPro" id="IPR022572">
    <property type="entry name" value="DNA_rep/recomb_RecO_N"/>
</dbReference>
<dbReference type="EMBL" id="LBSX01000014">
    <property type="protein sequence ID" value="KKQ27136.1"/>
    <property type="molecule type" value="Genomic_DNA"/>
</dbReference>
<keyword evidence="2" id="KW-0233">DNA recombination</keyword>
<dbReference type="AlphaFoldDB" id="A0A0G0JGA6"/>
<dbReference type="Gene3D" id="2.40.50.140">
    <property type="entry name" value="Nucleic acid-binding proteins"/>
    <property type="match status" value="1"/>
</dbReference>